<dbReference type="VEuPathDB" id="VectorBase:GAUT000141"/>
<dbReference type="EnsemblMetazoa" id="GAUT000141-RA">
    <property type="protein sequence ID" value="GAUT000141-PA"/>
    <property type="gene ID" value="GAUT000141"/>
</dbReference>
<sequence length="115" mass="14075">MKFNNFIRHLKLMKYTVAIGRLCEKCDGKCVICDYYVRPSHWNTEKKQFIEVKITIKIALRRMWQHLPLKILIIWWKSYLHEPPISQCVQWLEDAKLNQLRRDVVRYVRIQLCDK</sequence>
<protein>
    <submittedName>
        <fullName evidence="2">Uncharacterized protein</fullName>
    </submittedName>
</protein>
<proteinExistence type="inferred from homology"/>
<dbReference type="GO" id="GO:0000398">
    <property type="term" value="P:mRNA splicing, via spliceosome"/>
    <property type="evidence" value="ECO:0007669"/>
    <property type="project" value="InterPro"/>
</dbReference>
<dbReference type="AlphaFoldDB" id="A0A1A9UCQ5"/>
<accession>A0A1A9UCQ5</accession>
<dbReference type="InterPro" id="IPR005345">
    <property type="entry name" value="PHF5"/>
</dbReference>
<organism evidence="2 3">
    <name type="scientific">Glossina austeni</name>
    <name type="common">Savannah tsetse fly</name>
    <dbReference type="NCBI Taxonomy" id="7395"/>
    <lineage>
        <taxon>Eukaryota</taxon>
        <taxon>Metazoa</taxon>
        <taxon>Ecdysozoa</taxon>
        <taxon>Arthropoda</taxon>
        <taxon>Hexapoda</taxon>
        <taxon>Insecta</taxon>
        <taxon>Pterygota</taxon>
        <taxon>Neoptera</taxon>
        <taxon>Endopterygota</taxon>
        <taxon>Diptera</taxon>
        <taxon>Brachycera</taxon>
        <taxon>Muscomorpha</taxon>
        <taxon>Hippoboscoidea</taxon>
        <taxon>Glossinidae</taxon>
        <taxon>Glossina</taxon>
    </lineage>
</organism>
<evidence type="ECO:0000313" key="3">
    <source>
        <dbReference type="Proteomes" id="UP000078200"/>
    </source>
</evidence>
<evidence type="ECO:0000313" key="2">
    <source>
        <dbReference type="EnsemblMetazoa" id="GAUT000141-PA"/>
    </source>
</evidence>
<comment type="similarity">
    <text evidence="1">Belongs to the PHF5 family.</text>
</comment>
<evidence type="ECO:0000256" key="1">
    <source>
        <dbReference type="ARBA" id="ARBA00008626"/>
    </source>
</evidence>
<reference evidence="2" key="1">
    <citation type="submission" date="2020-05" db="UniProtKB">
        <authorList>
            <consortium name="EnsemblMetazoa"/>
        </authorList>
    </citation>
    <scope>IDENTIFICATION</scope>
    <source>
        <strain evidence="2">TTRI</strain>
    </source>
</reference>
<dbReference type="Proteomes" id="UP000078200">
    <property type="component" value="Unassembled WGS sequence"/>
</dbReference>
<keyword evidence="3" id="KW-1185">Reference proteome</keyword>
<name>A0A1A9UCQ5_GLOAU</name>
<dbReference type="Pfam" id="PF03660">
    <property type="entry name" value="PHF5"/>
    <property type="match status" value="1"/>
</dbReference>